<organism evidence="2 3">
    <name type="scientific">Phytophthora boehmeriae</name>
    <dbReference type="NCBI Taxonomy" id="109152"/>
    <lineage>
        <taxon>Eukaryota</taxon>
        <taxon>Sar</taxon>
        <taxon>Stramenopiles</taxon>
        <taxon>Oomycota</taxon>
        <taxon>Peronosporomycetes</taxon>
        <taxon>Peronosporales</taxon>
        <taxon>Peronosporaceae</taxon>
        <taxon>Phytophthora</taxon>
    </lineage>
</organism>
<evidence type="ECO:0000313" key="3">
    <source>
        <dbReference type="Proteomes" id="UP000693981"/>
    </source>
</evidence>
<keyword evidence="3" id="KW-1185">Reference proteome</keyword>
<feature type="region of interest" description="Disordered" evidence="1">
    <location>
        <begin position="257"/>
        <end position="283"/>
    </location>
</feature>
<protein>
    <submittedName>
        <fullName evidence="2">Uncharacterized protein</fullName>
    </submittedName>
</protein>
<reference evidence="2" key="1">
    <citation type="submission" date="2021-02" db="EMBL/GenBank/DDBJ databases">
        <authorList>
            <person name="Palmer J.M."/>
        </authorList>
    </citation>
    <scope>NUCLEOTIDE SEQUENCE</scope>
    <source>
        <strain evidence="2">SCRP23</strain>
    </source>
</reference>
<name>A0A8T1WYJ1_9STRA</name>
<dbReference type="AlphaFoldDB" id="A0A8T1WYJ1"/>
<feature type="region of interest" description="Disordered" evidence="1">
    <location>
        <begin position="138"/>
        <end position="205"/>
    </location>
</feature>
<sequence>MYSTYSYKNEMGKGRFSGSGPVLLESRATNSFGPANSEVSNGLSPRSTADFSQFGGGTNYEDSQFGEDSQYIGGGDSQYVVGGKYGKDSQYSSKYGGDSQYFSEYSVSTGPEIAGPSRVTTNHHFVDINSMANTNTEVHKHSGEHPLTVSQLSTRQRAPMAIAEDEEEYHSGGRRPAPKYGSGRSNEGRRHQSPPPPPPYTDSIRQQAGFGVSTASSMRSDYDIVDPITMRDVEQRNTEMLMEDSRYPKFSFASDASDIYDDSRDSSEEEVDVHGLRHGERMI</sequence>
<dbReference type="OrthoDB" id="168473at2759"/>
<comment type="caution">
    <text evidence="2">The sequence shown here is derived from an EMBL/GenBank/DDBJ whole genome shotgun (WGS) entry which is preliminary data.</text>
</comment>
<dbReference type="Proteomes" id="UP000693981">
    <property type="component" value="Unassembled WGS sequence"/>
</dbReference>
<evidence type="ECO:0000256" key="1">
    <source>
        <dbReference type="SAM" id="MobiDB-lite"/>
    </source>
</evidence>
<proteinExistence type="predicted"/>
<feature type="compositionally biased region" description="Polar residues" evidence="1">
    <location>
        <begin position="27"/>
        <end position="51"/>
    </location>
</feature>
<gene>
    <name evidence="2" type="ORF">PHYBOEH_002020</name>
</gene>
<accession>A0A8T1WYJ1</accession>
<evidence type="ECO:0000313" key="2">
    <source>
        <dbReference type="EMBL" id="KAG7396600.1"/>
    </source>
</evidence>
<dbReference type="EMBL" id="JAGDFL010000148">
    <property type="protein sequence ID" value="KAG7396600.1"/>
    <property type="molecule type" value="Genomic_DNA"/>
</dbReference>
<feature type="region of interest" description="Disordered" evidence="1">
    <location>
        <begin position="27"/>
        <end position="67"/>
    </location>
</feature>
<feature type="compositionally biased region" description="Basic and acidic residues" evidence="1">
    <location>
        <begin position="261"/>
        <end position="283"/>
    </location>
</feature>